<organism evidence="1 2">
    <name type="scientific">Dongia soli</name>
    <dbReference type="NCBI Taxonomy" id="600628"/>
    <lineage>
        <taxon>Bacteria</taxon>
        <taxon>Pseudomonadati</taxon>
        <taxon>Pseudomonadota</taxon>
        <taxon>Alphaproteobacteria</taxon>
        <taxon>Rhodospirillales</taxon>
        <taxon>Dongiaceae</taxon>
        <taxon>Dongia</taxon>
    </lineage>
</organism>
<name>A0ABU5EAX6_9PROT</name>
<protein>
    <recommendedName>
        <fullName evidence="3">GNAT family N-acetyltransferase</fullName>
    </recommendedName>
</protein>
<keyword evidence="2" id="KW-1185">Reference proteome</keyword>
<evidence type="ECO:0000313" key="1">
    <source>
        <dbReference type="EMBL" id="MDY0882725.1"/>
    </source>
</evidence>
<dbReference type="SUPFAM" id="SSF55729">
    <property type="entry name" value="Acyl-CoA N-acyltransferases (Nat)"/>
    <property type="match status" value="1"/>
</dbReference>
<dbReference type="EMBL" id="JAXCLW010000002">
    <property type="protein sequence ID" value="MDY0882725.1"/>
    <property type="molecule type" value="Genomic_DNA"/>
</dbReference>
<dbReference type="RefSeq" id="WP_320507789.1">
    <property type="nucleotide sequence ID" value="NZ_JAXCLW010000002.1"/>
</dbReference>
<dbReference type="InterPro" id="IPR016181">
    <property type="entry name" value="Acyl_CoA_acyltransferase"/>
</dbReference>
<dbReference type="Proteomes" id="UP001279642">
    <property type="component" value="Unassembled WGS sequence"/>
</dbReference>
<proteinExistence type="predicted"/>
<evidence type="ECO:0000313" key="2">
    <source>
        <dbReference type="Proteomes" id="UP001279642"/>
    </source>
</evidence>
<evidence type="ECO:0008006" key="3">
    <source>
        <dbReference type="Google" id="ProtNLM"/>
    </source>
</evidence>
<reference evidence="1 2" key="1">
    <citation type="journal article" date="2016" name="Antonie Van Leeuwenhoek">
        <title>Dongia soli sp. nov., isolated from soil from Dokdo, Korea.</title>
        <authorList>
            <person name="Kim D.U."/>
            <person name="Lee H."/>
            <person name="Kim H."/>
            <person name="Kim S.G."/>
            <person name="Ka J.O."/>
        </authorList>
    </citation>
    <scope>NUCLEOTIDE SEQUENCE [LARGE SCALE GENOMIC DNA]</scope>
    <source>
        <strain evidence="1 2">D78</strain>
    </source>
</reference>
<dbReference type="Gene3D" id="3.40.630.30">
    <property type="match status" value="1"/>
</dbReference>
<sequence length="98" mass="10647">MTGLYHLRDGRIDDIDAVREIERLAAARFIEIGMAWIIEDEPTDAATLSERVSQGRLIVIDQGGLPVAAVIFSPIDGAAYIEEIDVLPAHAGHRLPGD</sequence>
<comment type="caution">
    <text evidence="1">The sequence shown here is derived from an EMBL/GenBank/DDBJ whole genome shotgun (WGS) entry which is preliminary data.</text>
</comment>
<gene>
    <name evidence="1" type="ORF">SMD27_07715</name>
</gene>
<accession>A0ABU5EAX6</accession>